<dbReference type="InterPro" id="IPR007122">
    <property type="entry name" value="Villin/Gelsolin"/>
</dbReference>
<evidence type="ECO:0000313" key="7">
    <source>
        <dbReference type="Proteomes" id="UP001620626"/>
    </source>
</evidence>
<dbReference type="Proteomes" id="UP001620626">
    <property type="component" value="Unassembled WGS sequence"/>
</dbReference>
<evidence type="ECO:0000313" key="6">
    <source>
        <dbReference type="EMBL" id="KAL3093650.1"/>
    </source>
</evidence>
<dbReference type="Pfam" id="PF00626">
    <property type="entry name" value="Gelsolin"/>
    <property type="match status" value="1"/>
</dbReference>
<dbReference type="AlphaFoldDB" id="A0ABD2JSM9"/>
<feature type="domain" description="Gelsolin-like" evidence="5">
    <location>
        <begin position="31"/>
        <end position="104"/>
    </location>
</feature>
<keyword evidence="4" id="KW-0009">Actin-binding</keyword>
<evidence type="ECO:0000256" key="1">
    <source>
        <dbReference type="ARBA" id="ARBA00008418"/>
    </source>
</evidence>
<name>A0ABD2JSM9_9BILA</name>
<gene>
    <name evidence="6" type="ORF">niasHT_026688</name>
</gene>
<comment type="caution">
    <text evidence="6">The sequence shown here is derived from an EMBL/GenBank/DDBJ whole genome shotgun (WGS) entry which is preliminary data.</text>
</comment>
<keyword evidence="7" id="KW-1185">Reference proteome</keyword>
<dbReference type="PRINTS" id="PR00597">
    <property type="entry name" value="GELSOLIN"/>
</dbReference>
<accession>A0ABD2JSM9</accession>
<dbReference type="Gene3D" id="3.40.20.10">
    <property type="entry name" value="Severin"/>
    <property type="match status" value="1"/>
</dbReference>
<dbReference type="GO" id="GO:0051693">
    <property type="term" value="P:actin filament capping"/>
    <property type="evidence" value="ECO:0007669"/>
    <property type="project" value="UniProtKB-KW"/>
</dbReference>
<dbReference type="CDD" id="cd11291">
    <property type="entry name" value="gelsolin_S6_like"/>
    <property type="match status" value="1"/>
</dbReference>
<dbReference type="InterPro" id="IPR029006">
    <property type="entry name" value="ADF-H/Gelsolin-like_dom_sf"/>
</dbReference>
<evidence type="ECO:0000256" key="2">
    <source>
        <dbReference type="ARBA" id="ARBA00022467"/>
    </source>
</evidence>
<dbReference type="FunFam" id="3.40.20.10:FF:000005">
    <property type="entry name" value="Gelsolin"/>
    <property type="match status" value="1"/>
</dbReference>
<dbReference type="GO" id="GO:0003779">
    <property type="term" value="F:actin binding"/>
    <property type="evidence" value="ECO:0007669"/>
    <property type="project" value="UniProtKB-KW"/>
</dbReference>
<dbReference type="EMBL" id="JBICBT010000910">
    <property type="protein sequence ID" value="KAL3093650.1"/>
    <property type="molecule type" value="Genomic_DNA"/>
</dbReference>
<reference evidence="6 7" key="1">
    <citation type="submission" date="2024-10" db="EMBL/GenBank/DDBJ databases">
        <authorList>
            <person name="Kim D."/>
        </authorList>
    </citation>
    <scope>NUCLEOTIDE SEQUENCE [LARGE SCALE GENOMIC DNA]</scope>
    <source>
        <strain evidence="6">BH-2024</strain>
    </source>
</reference>
<evidence type="ECO:0000259" key="5">
    <source>
        <dbReference type="Pfam" id="PF00626"/>
    </source>
</evidence>
<protein>
    <recommendedName>
        <fullName evidence="5">Gelsolin-like domain-containing protein</fullName>
    </recommendedName>
</protein>
<keyword evidence="2" id="KW-0117">Actin capping</keyword>
<dbReference type="PANTHER" id="PTHR11977:SF123">
    <property type="entry name" value="GELSOLIN"/>
    <property type="match status" value="1"/>
</dbReference>
<comment type="similarity">
    <text evidence="1">Belongs to the villin/gelsolin family.</text>
</comment>
<dbReference type="PANTHER" id="PTHR11977">
    <property type="entry name" value="VILLIN"/>
    <property type="match status" value="1"/>
</dbReference>
<dbReference type="SUPFAM" id="SSF55753">
    <property type="entry name" value="Actin depolymerizing proteins"/>
    <property type="match status" value="1"/>
</dbReference>
<dbReference type="InterPro" id="IPR007123">
    <property type="entry name" value="Gelsolin-like_dom"/>
</dbReference>
<proteinExistence type="inferred from homology"/>
<dbReference type="SMART" id="SM00262">
    <property type="entry name" value="GEL"/>
    <property type="match status" value="1"/>
</dbReference>
<keyword evidence="3" id="KW-0677">Repeat</keyword>
<evidence type="ECO:0000256" key="4">
    <source>
        <dbReference type="ARBA" id="ARBA00023203"/>
    </source>
</evidence>
<sequence length="132" mass="15464">MFTNWNTKRRTVEFKPKLYQCSNETGKLRVEEIANFYQEDLDGDDVMILDGLNTIYVWIGSGANNQERDGAKATAKKYLDTDAMPRHKKATVEVIWQGQEPPTFKKMFPSWDDKLFANQARSYENMRKLLFK</sequence>
<organism evidence="6 7">
    <name type="scientific">Heterodera trifolii</name>
    <dbReference type="NCBI Taxonomy" id="157864"/>
    <lineage>
        <taxon>Eukaryota</taxon>
        <taxon>Metazoa</taxon>
        <taxon>Ecdysozoa</taxon>
        <taxon>Nematoda</taxon>
        <taxon>Chromadorea</taxon>
        <taxon>Rhabditida</taxon>
        <taxon>Tylenchina</taxon>
        <taxon>Tylenchomorpha</taxon>
        <taxon>Tylenchoidea</taxon>
        <taxon>Heteroderidae</taxon>
        <taxon>Heteroderinae</taxon>
        <taxon>Heterodera</taxon>
    </lineage>
</organism>
<evidence type="ECO:0000256" key="3">
    <source>
        <dbReference type="ARBA" id="ARBA00022737"/>
    </source>
</evidence>